<dbReference type="InterPro" id="IPR019734">
    <property type="entry name" value="TPR_rpt"/>
</dbReference>
<dbReference type="GO" id="GO:0008476">
    <property type="term" value="F:protein-tyrosine sulfotransferase activity"/>
    <property type="evidence" value="ECO:0007669"/>
    <property type="project" value="InterPro"/>
</dbReference>
<dbReference type="Pfam" id="PF00515">
    <property type="entry name" value="TPR_1"/>
    <property type="match status" value="1"/>
</dbReference>
<feature type="repeat" description="TPR" evidence="2">
    <location>
        <begin position="44"/>
        <end position="77"/>
    </location>
</feature>
<dbReference type="SUPFAM" id="SSF52540">
    <property type="entry name" value="P-loop containing nucleoside triphosphate hydrolases"/>
    <property type="match status" value="1"/>
</dbReference>
<dbReference type="SMART" id="SM00028">
    <property type="entry name" value="TPR"/>
    <property type="match status" value="5"/>
</dbReference>
<dbReference type="PANTHER" id="PTHR12788:SF10">
    <property type="entry name" value="PROTEIN-TYROSINE SULFOTRANSFERASE"/>
    <property type="match status" value="1"/>
</dbReference>
<dbReference type="SUPFAM" id="SSF48452">
    <property type="entry name" value="TPR-like"/>
    <property type="match status" value="1"/>
</dbReference>
<accession>A0A1N6H209</accession>
<protein>
    <submittedName>
        <fullName evidence="3">Tetratricopeptide repeat-containing protein</fullName>
    </submittedName>
</protein>
<proteinExistence type="predicted"/>
<name>A0A1N6H209_9BURK</name>
<feature type="repeat" description="TPR" evidence="2">
    <location>
        <begin position="10"/>
        <end position="43"/>
    </location>
</feature>
<dbReference type="OrthoDB" id="9815894at2"/>
<dbReference type="PROSITE" id="PS50005">
    <property type="entry name" value="TPR"/>
    <property type="match status" value="3"/>
</dbReference>
<dbReference type="AlphaFoldDB" id="A0A1N6H209"/>
<evidence type="ECO:0000256" key="1">
    <source>
        <dbReference type="ARBA" id="ARBA00022679"/>
    </source>
</evidence>
<organism evidence="3 4">
    <name type="scientific">Paraburkholderia phenazinium</name>
    <dbReference type="NCBI Taxonomy" id="60549"/>
    <lineage>
        <taxon>Bacteria</taxon>
        <taxon>Pseudomonadati</taxon>
        <taxon>Pseudomonadota</taxon>
        <taxon>Betaproteobacteria</taxon>
        <taxon>Burkholderiales</taxon>
        <taxon>Burkholderiaceae</taxon>
        <taxon>Paraburkholderia</taxon>
    </lineage>
</organism>
<dbReference type="Gene3D" id="3.40.50.300">
    <property type="entry name" value="P-loop containing nucleotide triphosphate hydrolases"/>
    <property type="match status" value="1"/>
</dbReference>
<evidence type="ECO:0000313" key="3">
    <source>
        <dbReference type="EMBL" id="SIO13799.1"/>
    </source>
</evidence>
<keyword evidence="1" id="KW-0808">Transferase</keyword>
<dbReference type="InterPro" id="IPR026634">
    <property type="entry name" value="TPST-like"/>
</dbReference>
<dbReference type="Gene3D" id="1.25.40.10">
    <property type="entry name" value="Tetratricopeptide repeat domain"/>
    <property type="match status" value="1"/>
</dbReference>
<evidence type="ECO:0000256" key="2">
    <source>
        <dbReference type="PROSITE-ProRule" id="PRU00339"/>
    </source>
</evidence>
<dbReference type="Pfam" id="PF13469">
    <property type="entry name" value="Sulfotransfer_3"/>
    <property type="match status" value="1"/>
</dbReference>
<dbReference type="InterPro" id="IPR027417">
    <property type="entry name" value="P-loop_NTPase"/>
</dbReference>
<dbReference type="InterPro" id="IPR011990">
    <property type="entry name" value="TPR-like_helical_dom_sf"/>
</dbReference>
<reference evidence="3 4" key="1">
    <citation type="submission" date="2016-11" db="EMBL/GenBank/DDBJ databases">
        <authorList>
            <person name="Jaros S."/>
            <person name="Januszkiewicz K."/>
            <person name="Wedrychowicz H."/>
        </authorList>
    </citation>
    <scope>NUCLEOTIDE SEQUENCE [LARGE SCALE GENOMIC DNA]</scope>
    <source>
        <strain evidence="3 4">GAS86</strain>
    </source>
</reference>
<dbReference type="RefSeq" id="WP_074264879.1">
    <property type="nucleotide sequence ID" value="NZ_FSRM01000001.1"/>
</dbReference>
<evidence type="ECO:0000313" key="4">
    <source>
        <dbReference type="Proteomes" id="UP000184693"/>
    </source>
</evidence>
<dbReference type="Proteomes" id="UP000184693">
    <property type="component" value="Unassembled WGS sequence"/>
</dbReference>
<dbReference type="PANTHER" id="PTHR12788">
    <property type="entry name" value="PROTEIN-TYROSINE SULFOTRANSFERASE 2"/>
    <property type="match status" value="1"/>
</dbReference>
<dbReference type="Pfam" id="PF13414">
    <property type="entry name" value="TPR_11"/>
    <property type="match status" value="2"/>
</dbReference>
<gene>
    <name evidence="3" type="ORF">SAMN05444168_2911</name>
</gene>
<dbReference type="Pfam" id="PF13181">
    <property type="entry name" value="TPR_8"/>
    <property type="match status" value="1"/>
</dbReference>
<feature type="repeat" description="TPR" evidence="2">
    <location>
        <begin position="112"/>
        <end position="145"/>
    </location>
</feature>
<keyword evidence="2" id="KW-0802">TPR repeat</keyword>
<sequence length="508" mass="57344">MTQDKQLATADDWFARGNACAERGEFEEALACYEQVRLERPADPGVYNNLGSTLARMERLPEALERYRQAQALDPNNADIHHNIGWILEQMHQLEEAVLSYRRAAQLGTLVDGSYNNMANCLQSLGRFDEAHAAYRRAIEIAPHSMVYYRNFVQSKRMTLDDPCFVTMQKLVRHAAAMTPDNQAQLHFAMGHALGDLGQHDQSFEHLLKANTMYRRGVNYNEAMTLDLFGHLPRLLNAEVLKAKRGLGDPSTSPVFIVGMPRSGSTLIEQILASHPQVFGAGERPDFGKALVNALARSEADKHKLNFDDMRSATAVQLAPLGADYVRRIGVEVPDASSYGRITDKYPFNFINVGLIHLALPNARFIHSRRSPVEVCLSIYSRIFQDVPFGYDLGELGRYYRAYDALMAHWREALPPGVMIEVQYEDLVNDLEGNVRRMLAHCGLDWDERCLAFHQTQRQVNTASASQVRKPLFRTSLERWRPAAELLQPLYDGLGPALMEADRKRSAV</sequence>
<dbReference type="EMBL" id="FSRM01000001">
    <property type="protein sequence ID" value="SIO13799.1"/>
    <property type="molecule type" value="Genomic_DNA"/>
</dbReference>